<organism evidence="2 3">
    <name type="scientific">Lymnaea stagnalis</name>
    <name type="common">Great pond snail</name>
    <name type="synonym">Helix stagnalis</name>
    <dbReference type="NCBI Taxonomy" id="6523"/>
    <lineage>
        <taxon>Eukaryota</taxon>
        <taxon>Metazoa</taxon>
        <taxon>Spiralia</taxon>
        <taxon>Lophotrochozoa</taxon>
        <taxon>Mollusca</taxon>
        <taxon>Gastropoda</taxon>
        <taxon>Heterobranchia</taxon>
        <taxon>Euthyneura</taxon>
        <taxon>Panpulmonata</taxon>
        <taxon>Hygrophila</taxon>
        <taxon>Lymnaeoidea</taxon>
        <taxon>Lymnaeidae</taxon>
        <taxon>Lymnaea</taxon>
    </lineage>
</organism>
<evidence type="ECO:0000313" key="3">
    <source>
        <dbReference type="Proteomes" id="UP001497497"/>
    </source>
</evidence>
<keyword evidence="3" id="KW-1185">Reference proteome</keyword>
<reference evidence="2 3" key="1">
    <citation type="submission" date="2024-04" db="EMBL/GenBank/DDBJ databases">
        <authorList>
            <consortium name="Genoscope - CEA"/>
            <person name="William W."/>
        </authorList>
    </citation>
    <scope>NUCLEOTIDE SEQUENCE [LARGE SCALE GENOMIC DNA]</scope>
</reference>
<sequence>MSFRDCVCSTSSTQCILSLDLISKQVWKVVSVTREVSRTDPMLYTRRYSCDLSAATNLVTCVRNFMLLDRADSHLFHFESSCDLLCVKINWSPTQTARIYSNNENMIKYVEKHGMCNLTSGVVADKTQVTRTPSTVTPRKTTPSATKKTLLSYAAPTTQLFQLSPTSTDQSNDSADDKAREDNSSTIMISVMIGVVVGLAISLGVFFLCKERCNNRKHCCQNNDKTQVFVSHSQYTSEYNDLCHENRGYSTG</sequence>
<keyword evidence="1" id="KW-0812">Transmembrane</keyword>
<dbReference type="AlphaFoldDB" id="A0AAV2H4K1"/>
<keyword evidence="1" id="KW-1133">Transmembrane helix</keyword>
<proteinExistence type="predicted"/>
<keyword evidence="1" id="KW-0472">Membrane</keyword>
<accession>A0AAV2H4K1</accession>
<gene>
    <name evidence="2" type="ORF">GSLYS_00002745001</name>
</gene>
<feature type="transmembrane region" description="Helical" evidence="1">
    <location>
        <begin position="187"/>
        <end position="208"/>
    </location>
</feature>
<dbReference type="EMBL" id="CAXITT010000034">
    <property type="protein sequence ID" value="CAL1528575.1"/>
    <property type="molecule type" value="Genomic_DNA"/>
</dbReference>
<evidence type="ECO:0000313" key="2">
    <source>
        <dbReference type="EMBL" id="CAL1528575.1"/>
    </source>
</evidence>
<evidence type="ECO:0000256" key="1">
    <source>
        <dbReference type="SAM" id="Phobius"/>
    </source>
</evidence>
<name>A0AAV2H4K1_LYMST</name>
<dbReference type="Proteomes" id="UP001497497">
    <property type="component" value="Unassembled WGS sequence"/>
</dbReference>
<comment type="caution">
    <text evidence="2">The sequence shown here is derived from an EMBL/GenBank/DDBJ whole genome shotgun (WGS) entry which is preliminary data.</text>
</comment>
<protein>
    <submittedName>
        <fullName evidence="2">Uncharacterized protein</fullName>
    </submittedName>
</protein>